<organism evidence="2 3">
    <name type="scientific">Achromobacter seleniivolatilans</name>
    <dbReference type="NCBI Taxonomy" id="3047478"/>
    <lineage>
        <taxon>Bacteria</taxon>
        <taxon>Pseudomonadati</taxon>
        <taxon>Pseudomonadota</taxon>
        <taxon>Betaproteobacteria</taxon>
        <taxon>Burkholderiales</taxon>
        <taxon>Alcaligenaceae</taxon>
        <taxon>Achromobacter</taxon>
    </lineage>
</organism>
<evidence type="ECO:0000313" key="3">
    <source>
        <dbReference type="Proteomes" id="UP001234798"/>
    </source>
</evidence>
<dbReference type="Proteomes" id="UP001234798">
    <property type="component" value="Chromosome"/>
</dbReference>
<feature type="compositionally biased region" description="Low complexity" evidence="1">
    <location>
        <begin position="118"/>
        <end position="133"/>
    </location>
</feature>
<name>A0ABY9MBC6_9BURK</name>
<sequence>MTTKPQQQQTGTATQQRVVLVTGSFTYGVPYGDRRHYDFVMHLPTMGDNIDALEAYPDGSPARIDLAMFASCMVRLGDIPSDDISFELLTEMDPTDVDVIYAAMSEAKKKLRPRNESSEPTENSSSSSESTASQKTASVA</sequence>
<keyword evidence="3" id="KW-1185">Reference proteome</keyword>
<evidence type="ECO:0000256" key="1">
    <source>
        <dbReference type="SAM" id="MobiDB-lite"/>
    </source>
</evidence>
<reference evidence="2 3" key="1">
    <citation type="submission" date="2023-08" db="EMBL/GenBank/DDBJ databases">
        <title>Achromobacter seleniivolatilans sp. nov., isolated from seleniferous soil.</title>
        <authorList>
            <person name="Zhang S."/>
            <person name="Li K."/>
            <person name="Peng J."/>
            <person name="Zhao Q."/>
            <person name="Wang H."/>
            <person name="Guo Y."/>
        </authorList>
    </citation>
    <scope>NUCLEOTIDE SEQUENCE [LARGE SCALE GENOMIC DNA]</scope>
    <source>
        <strain evidence="2 3">R39</strain>
    </source>
</reference>
<dbReference type="RefSeq" id="WP_306948755.1">
    <property type="nucleotide sequence ID" value="NZ_CP132976.1"/>
</dbReference>
<evidence type="ECO:0008006" key="4">
    <source>
        <dbReference type="Google" id="ProtNLM"/>
    </source>
</evidence>
<proteinExistence type="predicted"/>
<accession>A0ABY9MBC6</accession>
<gene>
    <name evidence="2" type="ORF">RAS12_12210</name>
</gene>
<protein>
    <recommendedName>
        <fullName evidence="4">Phage tail assembly protein</fullName>
    </recommendedName>
</protein>
<feature type="region of interest" description="Disordered" evidence="1">
    <location>
        <begin position="108"/>
        <end position="140"/>
    </location>
</feature>
<evidence type="ECO:0000313" key="2">
    <source>
        <dbReference type="EMBL" id="WMD23102.1"/>
    </source>
</evidence>
<dbReference type="EMBL" id="CP132976">
    <property type="protein sequence ID" value="WMD23102.1"/>
    <property type="molecule type" value="Genomic_DNA"/>
</dbReference>